<sequence>MPALQTPAANQKVLVSGANGFIAVWVVRTLLERGYSVRSSVRTEEKGRHLKVIFGNYGDKHEIVVVPDMAKIGAFDEAVKGVDAIEHVASPVSLTEDNIEKLIPPAVNGTVGMLRSAMEHGASVKRIIVTASTGSIIHNDPEPQVFDESDWNEQSLELLAQGGPALTAPIKYRASKTLAEKAAWKFWEENQNKINWDMVVLHPPYVFGPAIHEVTTPSSLNTSVSEWYKYVTHPTSSGMTDEDLATKGSSWVDVRDLAKAHALALEKPAAGSKRIIISAGQFKWQDFIDAANALYPAPKLSQPLPVGNPGAGSANPATRHMFSYITDRATEIFGLDYRTMTETTKDVLEDFEARGW</sequence>
<gene>
    <name evidence="1" type="ORF">BV22DRAFT_1038323</name>
</gene>
<protein>
    <submittedName>
        <fullName evidence="1">NAD(P)-binding protein</fullName>
    </submittedName>
</protein>
<name>A0ACB8B8Y2_9AGAM</name>
<keyword evidence="2" id="KW-1185">Reference proteome</keyword>
<reference evidence="1" key="1">
    <citation type="journal article" date="2021" name="New Phytol.">
        <title>Evolutionary innovations through gain and loss of genes in the ectomycorrhizal Boletales.</title>
        <authorList>
            <person name="Wu G."/>
            <person name="Miyauchi S."/>
            <person name="Morin E."/>
            <person name="Kuo A."/>
            <person name="Drula E."/>
            <person name="Varga T."/>
            <person name="Kohler A."/>
            <person name="Feng B."/>
            <person name="Cao Y."/>
            <person name="Lipzen A."/>
            <person name="Daum C."/>
            <person name="Hundley H."/>
            <person name="Pangilinan J."/>
            <person name="Johnson J."/>
            <person name="Barry K."/>
            <person name="LaButti K."/>
            <person name="Ng V."/>
            <person name="Ahrendt S."/>
            <person name="Min B."/>
            <person name="Choi I.G."/>
            <person name="Park H."/>
            <person name="Plett J.M."/>
            <person name="Magnuson J."/>
            <person name="Spatafora J.W."/>
            <person name="Nagy L.G."/>
            <person name="Henrissat B."/>
            <person name="Grigoriev I.V."/>
            <person name="Yang Z.L."/>
            <person name="Xu J."/>
            <person name="Martin F.M."/>
        </authorList>
    </citation>
    <scope>NUCLEOTIDE SEQUENCE</scope>
    <source>
        <strain evidence="1">KUC20120723A-06</strain>
    </source>
</reference>
<dbReference type="Proteomes" id="UP000790709">
    <property type="component" value="Unassembled WGS sequence"/>
</dbReference>
<proteinExistence type="predicted"/>
<comment type="caution">
    <text evidence="1">The sequence shown here is derived from an EMBL/GenBank/DDBJ whole genome shotgun (WGS) entry which is preliminary data.</text>
</comment>
<evidence type="ECO:0000313" key="1">
    <source>
        <dbReference type="EMBL" id="KAH7921678.1"/>
    </source>
</evidence>
<organism evidence="1 2">
    <name type="scientific">Leucogyrophana mollusca</name>
    <dbReference type="NCBI Taxonomy" id="85980"/>
    <lineage>
        <taxon>Eukaryota</taxon>
        <taxon>Fungi</taxon>
        <taxon>Dikarya</taxon>
        <taxon>Basidiomycota</taxon>
        <taxon>Agaricomycotina</taxon>
        <taxon>Agaricomycetes</taxon>
        <taxon>Agaricomycetidae</taxon>
        <taxon>Boletales</taxon>
        <taxon>Boletales incertae sedis</taxon>
        <taxon>Leucogyrophana</taxon>
    </lineage>
</organism>
<accession>A0ACB8B8Y2</accession>
<evidence type="ECO:0000313" key="2">
    <source>
        <dbReference type="Proteomes" id="UP000790709"/>
    </source>
</evidence>
<dbReference type="EMBL" id="MU266515">
    <property type="protein sequence ID" value="KAH7921678.1"/>
    <property type="molecule type" value="Genomic_DNA"/>
</dbReference>